<dbReference type="EMBL" id="OZ075145">
    <property type="protein sequence ID" value="CAL5049326.1"/>
    <property type="molecule type" value="Genomic_DNA"/>
</dbReference>
<feature type="transmembrane region" description="Helical" evidence="1">
    <location>
        <begin position="71"/>
        <end position="91"/>
    </location>
</feature>
<evidence type="ECO:0000313" key="3">
    <source>
        <dbReference type="EMBL" id="CAL5049297.1"/>
    </source>
</evidence>
<evidence type="ECO:0000313" key="2">
    <source>
        <dbReference type="EMBL" id="CAL5049290.1"/>
    </source>
</evidence>
<dbReference type="Proteomes" id="UP001497457">
    <property type="component" value="Chromosome 35b"/>
</dbReference>
<dbReference type="AlphaFoldDB" id="A0ABC9E1S3"/>
<organism evidence="4 5">
    <name type="scientific">Urochloa decumbens</name>
    <dbReference type="NCBI Taxonomy" id="240449"/>
    <lineage>
        <taxon>Eukaryota</taxon>
        <taxon>Viridiplantae</taxon>
        <taxon>Streptophyta</taxon>
        <taxon>Embryophyta</taxon>
        <taxon>Tracheophyta</taxon>
        <taxon>Spermatophyta</taxon>
        <taxon>Magnoliopsida</taxon>
        <taxon>Liliopsida</taxon>
        <taxon>Poales</taxon>
        <taxon>Poaceae</taxon>
        <taxon>PACMAD clade</taxon>
        <taxon>Panicoideae</taxon>
        <taxon>Panicodae</taxon>
        <taxon>Paniceae</taxon>
        <taxon>Melinidinae</taxon>
        <taxon>Urochloa</taxon>
    </lineage>
</organism>
<protein>
    <submittedName>
        <fullName evidence="4">Uncharacterized protein</fullName>
    </submittedName>
</protein>
<dbReference type="EMBL" id="OZ075145">
    <property type="protein sequence ID" value="CAL5049297.1"/>
    <property type="molecule type" value="Genomic_DNA"/>
</dbReference>
<dbReference type="EMBL" id="OZ075145">
    <property type="protein sequence ID" value="CAL5049290.1"/>
    <property type="molecule type" value="Genomic_DNA"/>
</dbReference>
<evidence type="ECO:0000313" key="5">
    <source>
        <dbReference type="Proteomes" id="UP001497457"/>
    </source>
</evidence>
<evidence type="ECO:0000256" key="1">
    <source>
        <dbReference type="SAM" id="Phobius"/>
    </source>
</evidence>
<keyword evidence="1" id="KW-1133">Transmembrane helix</keyword>
<keyword evidence="1" id="KW-0472">Membrane</keyword>
<keyword evidence="1" id="KW-0812">Transmembrane</keyword>
<keyword evidence="5" id="KW-1185">Reference proteome</keyword>
<accession>A0ABC9E1S3</accession>
<evidence type="ECO:0000313" key="4">
    <source>
        <dbReference type="EMBL" id="CAL5049326.1"/>
    </source>
</evidence>
<gene>
    <name evidence="2" type="ORF">URODEC1_LOCUS90923</name>
    <name evidence="3" type="ORF">URODEC1_LOCUS90926</name>
    <name evidence="4" type="ORF">URODEC1_LOCUS90940</name>
</gene>
<reference evidence="4" key="1">
    <citation type="submission" date="2024-10" db="EMBL/GenBank/DDBJ databases">
        <authorList>
            <person name="Ryan C."/>
        </authorList>
    </citation>
    <scope>NUCLEOTIDE SEQUENCE [LARGE SCALE GENOMIC DNA]</scope>
</reference>
<proteinExistence type="predicted"/>
<sequence>MAEHRGAAREHQPEQPIELAGIFPVPDRRHGQQLCLDAGRALMLSGVLLAIPTAFDPVDGVAAADANKRHALVGGFVAWILGVCLCLLGLTPAAAPWAVRAGAAIASTVLKFLSPPV</sequence>
<name>A0ABC9E1S3_9POAL</name>